<organism evidence="1 2">
    <name type="scientific">Liparis tanakae</name>
    <name type="common">Tanaka's snailfish</name>
    <dbReference type="NCBI Taxonomy" id="230148"/>
    <lineage>
        <taxon>Eukaryota</taxon>
        <taxon>Metazoa</taxon>
        <taxon>Chordata</taxon>
        <taxon>Craniata</taxon>
        <taxon>Vertebrata</taxon>
        <taxon>Euteleostomi</taxon>
        <taxon>Actinopterygii</taxon>
        <taxon>Neopterygii</taxon>
        <taxon>Teleostei</taxon>
        <taxon>Neoteleostei</taxon>
        <taxon>Acanthomorphata</taxon>
        <taxon>Eupercaria</taxon>
        <taxon>Perciformes</taxon>
        <taxon>Cottioidei</taxon>
        <taxon>Cottales</taxon>
        <taxon>Liparidae</taxon>
        <taxon>Liparis</taxon>
    </lineage>
</organism>
<comment type="caution">
    <text evidence="1">The sequence shown here is derived from an EMBL/GenBank/DDBJ whole genome shotgun (WGS) entry which is preliminary data.</text>
</comment>
<dbReference type="EMBL" id="SRLO01000081">
    <property type="protein sequence ID" value="TNN77557.1"/>
    <property type="molecule type" value="Genomic_DNA"/>
</dbReference>
<dbReference type="AlphaFoldDB" id="A0A4Z2IIG2"/>
<reference evidence="1 2" key="1">
    <citation type="submission" date="2019-03" db="EMBL/GenBank/DDBJ databases">
        <title>First draft genome of Liparis tanakae, snailfish: a comprehensive survey of snailfish specific genes.</title>
        <authorList>
            <person name="Kim W."/>
            <person name="Song I."/>
            <person name="Jeong J.-H."/>
            <person name="Kim D."/>
            <person name="Kim S."/>
            <person name="Ryu S."/>
            <person name="Song J.Y."/>
            <person name="Lee S.K."/>
        </authorList>
    </citation>
    <scope>NUCLEOTIDE SEQUENCE [LARGE SCALE GENOMIC DNA]</scope>
    <source>
        <tissue evidence="1">Muscle</tissue>
    </source>
</reference>
<name>A0A4Z2IIG2_9TELE</name>
<gene>
    <name evidence="1" type="ORF">EYF80_012147</name>
</gene>
<evidence type="ECO:0000313" key="2">
    <source>
        <dbReference type="Proteomes" id="UP000314294"/>
    </source>
</evidence>
<sequence length="136" mass="14617">MGTLHGSPVSAKEDIPVDEVGGIVDTVEGMVGLVVGGSSQTGQLSVQSPGQFVATVVLHRQPAVDEVEGDFAQRVAAHYPGAAQSQQQQREQLQRAAVLGGQGEGDVVLVVLPHRNNNVCKSVEVYNFYWYHFYNI</sequence>
<protein>
    <submittedName>
        <fullName evidence="1">Uncharacterized protein</fullName>
    </submittedName>
</protein>
<dbReference type="Proteomes" id="UP000314294">
    <property type="component" value="Unassembled WGS sequence"/>
</dbReference>
<keyword evidence="2" id="KW-1185">Reference proteome</keyword>
<proteinExistence type="predicted"/>
<evidence type="ECO:0000313" key="1">
    <source>
        <dbReference type="EMBL" id="TNN77557.1"/>
    </source>
</evidence>
<accession>A0A4Z2IIG2</accession>